<dbReference type="OMA" id="VGGCQQE"/>
<feature type="compositionally biased region" description="Basic and acidic residues" evidence="1">
    <location>
        <begin position="32"/>
        <end position="43"/>
    </location>
</feature>
<dbReference type="KEGG" id="maw:19250045"/>
<proteinExistence type="predicted"/>
<dbReference type="InParanoid" id="E9E786"/>
<keyword evidence="3" id="KW-1185">Reference proteome</keyword>
<evidence type="ECO:0000313" key="3">
    <source>
        <dbReference type="Proteomes" id="UP000002499"/>
    </source>
</evidence>
<evidence type="ECO:0000256" key="1">
    <source>
        <dbReference type="SAM" id="MobiDB-lite"/>
    </source>
</evidence>
<sequence length="205" mass="22735">MASNELQTVFVRVEGLKKTIFDGEVKSQGHEVTTESGGKHMCDGTKCGQQRTPGNTPTASLDTASNHGKNFKFDGKWFESMGDFLIDKIGDDKGWWHIFVNGQYLQVGGCQYQTQPYSYILWAYDGSRPSPLKLEVLSATRVNQETIFSVKNWETGGPVGSATVHGVQSDENGIAIVIFKERGKIPVRAEKDKWIRSNTLTVNVT</sequence>
<organism evidence="3">
    <name type="scientific">Metarhizium acridum (strain CQMa 102)</name>
    <dbReference type="NCBI Taxonomy" id="655827"/>
    <lineage>
        <taxon>Eukaryota</taxon>
        <taxon>Fungi</taxon>
        <taxon>Dikarya</taxon>
        <taxon>Ascomycota</taxon>
        <taxon>Pezizomycotina</taxon>
        <taxon>Sordariomycetes</taxon>
        <taxon>Hypocreomycetidae</taxon>
        <taxon>Hypocreales</taxon>
        <taxon>Clavicipitaceae</taxon>
        <taxon>Metarhizium</taxon>
    </lineage>
</organism>
<protein>
    <recommendedName>
        <fullName evidence="4">DUF4430 domain-containing protein</fullName>
    </recommendedName>
</protein>
<dbReference type="EMBL" id="GL698514">
    <property type="protein sequence ID" value="EFY88261.1"/>
    <property type="molecule type" value="Genomic_DNA"/>
</dbReference>
<reference evidence="2 3" key="1">
    <citation type="journal article" date="2011" name="PLoS Genet.">
        <title>Genome sequencing and comparative transcriptomics of the model entomopathogenic fungi Metarhizium anisopliae and M. acridum.</title>
        <authorList>
            <person name="Gao Q."/>
            <person name="Jin K."/>
            <person name="Ying S.H."/>
            <person name="Zhang Y."/>
            <person name="Xiao G."/>
            <person name="Shang Y."/>
            <person name="Duan Z."/>
            <person name="Hu X."/>
            <person name="Xie X.Q."/>
            <person name="Zhou G."/>
            <person name="Peng G."/>
            <person name="Luo Z."/>
            <person name="Huang W."/>
            <person name="Wang B."/>
            <person name="Fang W."/>
            <person name="Wang S."/>
            <person name="Zhong Y."/>
            <person name="Ma L.J."/>
            <person name="St Leger R.J."/>
            <person name="Zhao G.P."/>
            <person name="Pei Y."/>
            <person name="Feng M.G."/>
            <person name="Xia Y."/>
            <person name="Wang C."/>
        </authorList>
    </citation>
    <scope>NUCLEOTIDE SEQUENCE [LARGE SCALE GENOMIC DNA]</scope>
    <source>
        <strain evidence="2 3">CQMa 102</strain>
    </source>
</reference>
<gene>
    <name evidence="2" type="ORF">MAC_05734</name>
</gene>
<dbReference type="Proteomes" id="UP000002499">
    <property type="component" value="Unassembled WGS sequence"/>
</dbReference>
<dbReference type="eggNOG" id="ENOG502SNFA">
    <property type="taxonomic scope" value="Eukaryota"/>
</dbReference>
<dbReference type="HOGENOM" id="CLU_100316_0_0_1"/>
<dbReference type="AlphaFoldDB" id="E9E786"/>
<name>E9E786_METAQ</name>
<feature type="region of interest" description="Disordered" evidence="1">
    <location>
        <begin position="32"/>
        <end position="63"/>
    </location>
</feature>
<evidence type="ECO:0000313" key="2">
    <source>
        <dbReference type="EMBL" id="EFY88261.1"/>
    </source>
</evidence>
<evidence type="ECO:0008006" key="4">
    <source>
        <dbReference type="Google" id="ProtNLM"/>
    </source>
</evidence>
<dbReference type="OrthoDB" id="10007757at2759"/>
<feature type="compositionally biased region" description="Polar residues" evidence="1">
    <location>
        <begin position="47"/>
        <end position="63"/>
    </location>
</feature>
<dbReference type="GeneID" id="19250045"/>
<accession>E9E786</accession>